<dbReference type="EC" id="3.1.3.2" evidence="1"/>
<feature type="chain" id="PRO_5022089593" description="Acid phosphatase" evidence="2">
    <location>
        <begin position="21"/>
        <end position="237"/>
    </location>
</feature>
<dbReference type="PIRSF" id="PIRSF000897">
    <property type="entry name" value="Acid_Ptase_ClsA"/>
    <property type="match status" value="1"/>
</dbReference>
<name>A0A552UHH1_9SPHN</name>
<dbReference type="InterPro" id="IPR036938">
    <property type="entry name" value="PAP2/HPO_sf"/>
</dbReference>
<dbReference type="InterPro" id="IPR000326">
    <property type="entry name" value="PAP2/HPO"/>
</dbReference>
<dbReference type="Proteomes" id="UP000317894">
    <property type="component" value="Unassembled WGS sequence"/>
</dbReference>
<accession>A0A552UHH1</accession>
<evidence type="ECO:0000313" key="5">
    <source>
        <dbReference type="Proteomes" id="UP000317894"/>
    </source>
</evidence>
<dbReference type="GO" id="GO:0003993">
    <property type="term" value="F:acid phosphatase activity"/>
    <property type="evidence" value="ECO:0007669"/>
    <property type="project" value="UniProtKB-EC"/>
</dbReference>
<dbReference type="InterPro" id="IPR001011">
    <property type="entry name" value="Acid_Pase_classA_bac"/>
</dbReference>
<evidence type="ECO:0000256" key="1">
    <source>
        <dbReference type="PIRNR" id="PIRNR000897"/>
    </source>
</evidence>
<sequence>MQAIVAVMISGMALACGALAPVSYLAAPFDWRAAVTPPPAPGSTAAAADRAAYLAAAPDSPGWRAAQTQLRLLTPEMNAQFSCAAGRRLSPETTPRTLAMLVKLTAETELSEAAKTQFKRDRPFVGEAKPVTCDPRVGGATPSFSYPSGHAMYGALAGRALAAAVPERAAALLALGAGIGTNRVACRVHYPSDIAAGQRLGDAVYDAVAATPGFKADLAAARAEIAAAPQATGCPAA</sequence>
<evidence type="ECO:0000313" key="4">
    <source>
        <dbReference type="EMBL" id="TRW17669.1"/>
    </source>
</evidence>
<comment type="similarity">
    <text evidence="1">Belongs to the class A bacterial acid phosphatase family.</text>
</comment>
<gene>
    <name evidence="4" type="ORF">FMM06_05850</name>
</gene>
<dbReference type="Pfam" id="PF01569">
    <property type="entry name" value="PAP2"/>
    <property type="match status" value="1"/>
</dbReference>
<comment type="catalytic activity">
    <reaction evidence="1">
        <text>a phosphate monoester + H2O = an alcohol + phosphate</text>
        <dbReference type="Rhea" id="RHEA:15017"/>
        <dbReference type="ChEBI" id="CHEBI:15377"/>
        <dbReference type="ChEBI" id="CHEBI:30879"/>
        <dbReference type="ChEBI" id="CHEBI:43474"/>
        <dbReference type="ChEBI" id="CHEBI:67140"/>
        <dbReference type="EC" id="3.1.3.2"/>
    </reaction>
</comment>
<dbReference type="AlphaFoldDB" id="A0A552UHH1"/>
<keyword evidence="1" id="KW-0378">Hydrolase</keyword>
<comment type="caution">
    <text evidence="4">The sequence shown here is derived from an EMBL/GenBank/DDBJ whole genome shotgun (WGS) entry which is preliminary data.</text>
</comment>
<dbReference type="SUPFAM" id="SSF48317">
    <property type="entry name" value="Acid phosphatase/Vanadium-dependent haloperoxidase"/>
    <property type="match status" value="1"/>
</dbReference>
<keyword evidence="5" id="KW-1185">Reference proteome</keyword>
<dbReference type="SMART" id="SM00014">
    <property type="entry name" value="acidPPc"/>
    <property type="match status" value="1"/>
</dbReference>
<evidence type="ECO:0000259" key="3">
    <source>
        <dbReference type="SMART" id="SM00014"/>
    </source>
</evidence>
<keyword evidence="2" id="KW-0732">Signal</keyword>
<dbReference type="EMBL" id="VJWA01000001">
    <property type="protein sequence ID" value="TRW17669.1"/>
    <property type="molecule type" value="Genomic_DNA"/>
</dbReference>
<dbReference type="Gene3D" id="1.20.144.10">
    <property type="entry name" value="Phosphatidic acid phosphatase type 2/haloperoxidase"/>
    <property type="match status" value="1"/>
</dbReference>
<dbReference type="OrthoDB" id="9805301at2"/>
<proteinExistence type="inferred from homology"/>
<feature type="domain" description="Phosphatidic acid phosphatase type 2/haloperoxidase" evidence="3">
    <location>
        <begin position="98"/>
        <end position="209"/>
    </location>
</feature>
<dbReference type="GO" id="GO:0030288">
    <property type="term" value="C:outer membrane-bounded periplasmic space"/>
    <property type="evidence" value="ECO:0007669"/>
    <property type="project" value="InterPro"/>
</dbReference>
<protein>
    <recommendedName>
        <fullName evidence="1">Acid phosphatase</fullName>
        <ecNumber evidence="1">3.1.3.2</ecNumber>
    </recommendedName>
</protein>
<organism evidence="4 5">
    <name type="scientific">Glacieibacterium frigidum</name>
    <dbReference type="NCBI Taxonomy" id="2593303"/>
    <lineage>
        <taxon>Bacteria</taxon>
        <taxon>Pseudomonadati</taxon>
        <taxon>Pseudomonadota</taxon>
        <taxon>Alphaproteobacteria</taxon>
        <taxon>Sphingomonadales</taxon>
        <taxon>Sphingosinicellaceae</taxon>
        <taxon>Glacieibacterium</taxon>
    </lineage>
</organism>
<evidence type="ECO:0000256" key="2">
    <source>
        <dbReference type="SAM" id="SignalP"/>
    </source>
</evidence>
<dbReference type="PRINTS" id="PR00483">
    <property type="entry name" value="BACPHPHTASE"/>
</dbReference>
<feature type="signal peptide" evidence="2">
    <location>
        <begin position="1"/>
        <end position="20"/>
    </location>
</feature>
<reference evidence="4 5" key="1">
    <citation type="submission" date="2019-07" db="EMBL/GenBank/DDBJ databases">
        <title>Novel species isolated from glacier.</title>
        <authorList>
            <person name="Liu Q."/>
            <person name="Xin Y.-H."/>
        </authorList>
    </citation>
    <scope>NUCLEOTIDE SEQUENCE [LARGE SCALE GENOMIC DNA]</scope>
    <source>
        <strain evidence="4 5">LB1R16</strain>
    </source>
</reference>